<organism evidence="15 17">
    <name type="scientific">Draconibacterium orientale</name>
    <dbReference type="NCBI Taxonomy" id="1168034"/>
    <lineage>
        <taxon>Bacteria</taxon>
        <taxon>Pseudomonadati</taxon>
        <taxon>Bacteroidota</taxon>
        <taxon>Bacteroidia</taxon>
        <taxon>Marinilabiliales</taxon>
        <taxon>Prolixibacteraceae</taxon>
        <taxon>Draconibacterium</taxon>
    </lineage>
</organism>
<comment type="subcellular location">
    <subcellularLocation>
        <location evidence="11">Cytoplasm</location>
    </subcellularLocation>
</comment>
<dbReference type="Pfam" id="PF00133">
    <property type="entry name" value="tRNA-synt_1"/>
    <property type="match status" value="1"/>
</dbReference>
<evidence type="ECO:0000256" key="10">
    <source>
        <dbReference type="ARBA" id="ARBA00048359"/>
    </source>
</evidence>
<dbReference type="InterPro" id="IPR002300">
    <property type="entry name" value="aa-tRNA-synth_Ia"/>
</dbReference>
<dbReference type="NCBIfam" id="TIGR00392">
    <property type="entry name" value="ileS"/>
    <property type="match status" value="1"/>
</dbReference>
<dbReference type="Gene3D" id="1.10.730.10">
    <property type="entry name" value="Isoleucyl-tRNA Synthetase, Domain 1"/>
    <property type="match status" value="1"/>
</dbReference>
<evidence type="ECO:0000313" key="16">
    <source>
        <dbReference type="Proteomes" id="UP000023772"/>
    </source>
</evidence>
<dbReference type="OrthoDB" id="9810365at2"/>
<comment type="catalytic activity">
    <reaction evidence="10 11">
        <text>tRNA(Ile) + L-isoleucine + ATP = L-isoleucyl-tRNA(Ile) + AMP + diphosphate</text>
        <dbReference type="Rhea" id="RHEA:11060"/>
        <dbReference type="Rhea" id="RHEA-COMP:9666"/>
        <dbReference type="Rhea" id="RHEA-COMP:9695"/>
        <dbReference type="ChEBI" id="CHEBI:30616"/>
        <dbReference type="ChEBI" id="CHEBI:33019"/>
        <dbReference type="ChEBI" id="CHEBI:58045"/>
        <dbReference type="ChEBI" id="CHEBI:78442"/>
        <dbReference type="ChEBI" id="CHEBI:78528"/>
        <dbReference type="ChEBI" id="CHEBI:456215"/>
        <dbReference type="EC" id="6.1.1.5"/>
    </reaction>
</comment>
<keyword evidence="7 11" id="KW-0648">Protein biosynthesis</keyword>
<dbReference type="RefSeq" id="WP_038557504.1">
    <property type="nucleotide sequence ID" value="NZ_FOHT01000002.1"/>
</dbReference>
<proteinExistence type="inferred from homology"/>
<dbReference type="GO" id="GO:0006428">
    <property type="term" value="P:isoleucyl-tRNA aminoacylation"/>
    <property type="evidence" value="ECO:0007669"/>
    <property type="project" value="UniProtKB-UniRule"/>
</dbReference>
<comment type="cofactor">
    <cofactor evidence="11">
        <name>Zn(2+)</name>
        <dbReference type="ChEBI" id="CHEBI:29105"/>
    </cofactor>
</comment>
<evidence type="ECO:0000256" key="6">
    <source>
        <dbReference type="ARBA" id="ARBA00022840"/>
    </source>
</evidence>
<dbReference type="EMBL" id="CP007451">
    <property type="protein sequence ID" value="AHW59637.1"/>
    <property type="molecule type" value="Genomic_DNA"/>
</dbReference>
<protein>
    <recommendedName>
        <fullName evidence="11">Isoleucine--tRNA ligase</fullName>
        <ecNumber evidence="11">6.1.1.5</ecNumber>
    </recommendedName>
    <alternativeName>
        <fullName evidence="11">Isoleucyl-tRNA synthetase</fullName>
        <shortName evidence="11">IleRS</shortName>
    </alternativeName>
</protein>
<reference evidence="14 16" key="1">
    <citation type="submission" date="2014-03" db="EMBL/GenBank/DDBJ databases">
        <title>Complete genome sequence of a deeply braunched marine Bacteroidia bacterium Draconibacterium orientale type strain FH5T.</title>
        <authorList>
            <person name="Li X."/>
            <person name="Wang X."/>
            <person name="Xie Z."/>
            <person name="Du Z."/>
            <person name="Chen G."/>
        </authorList>
    </citation>
    <scope>NUCLEOTIDE SEQUENCE [LARGE SCALE GENOMIC DNA]</scope>
    <source>
        <strain evidence="14 16">FH5</strain>
    </source>
</reference>
<dbReference type="Proteomes" id="UP000181981">
    <property type="component" value="Unassembled WGS sequence"/>
</dbReference>
<feature type="domain" description="Aminoacyl-tRNA synthetase class Ia" evidence="12">
    <location>
        <begin position="20"/>
        <end position="727"/>
    </location>
</feature>
<dbReference type="GO" id="GO:0005737">
    <property type="term" value="C:cytoplasm"/>
    <property type="evidence" value="ECO:0007669"/>
    <property type="project" value="UniProtKB-SubCell"/>
</dbReference>
<dbReference type="InterPro" id="IPR002301">
    <property type="entry name" value="Ile-tRNA-ligase"/>
</dbReference>
<name>X5DGQ6_9BACT</name>
<evidence type="ECO:0000256" key="8">
    <source>
        <dbReference type="ARBA" id="ARBA00023146"/>
    </source>
</evidence>
<dbReference type="SUPFAM" id="SSF52374">
    <property type="entry name" value="Nucleotidylyl transferase"/>
    <property type="match status" value="1"/>
</dbReference>
<keyword evidence="16" id="KW-1185">Reference proteome</keyword>
<dbReference type="Proteomes" id="UP000023772">
    <property type="component" value="Chromosome"/>
</dbReference>
<evidence type="ECO:0000313" key="17">
    <source>
        <dbReference type="Proteomes" id="UP000181981"/>
    </source>
</evidence>
<dbReference type="GO" id="GO:0000049">
    <property type="term" value="F:tRNA binding"/>
    <property type="evidence" value="ECO:0007669"/>
    <property type="project" value="InterPro"/>
</dbReference>
<feature type="short sequence motif" description="'HIGH' region" evidence="11">
    <location>
        <begin position="50"/>
        <end position="60"/>
    </location>
</feature>
<dbReference type="InterPro" id="IPR009080">
    <property type="entry name" value="tRNAsynth_Ia_anticodon-bd"/>
</dbReference>
<evidence type="ECO:0000256" key="5">
    <source>
        <dbReference type="ARBA" id="ARBA00022833"/>
    </source>
</evidence>
<evidence type="ECO:0000256" key="11">
    <source>
        <dbReference type="HAMAP-Rule" id="MF_02003"/>
    </source>
</evidence>
<dbReference type="InterPro" id="IPR033709">
    <property type="entry name" value="Anticodon_Ile_ABEc"/>
</dbReference>
<reference evidence="15 17" key="2">
    <citation type="submission" date="2016-10" db="EMBL/GenBank/DDBJ databases">
        <authorList>
            <person name="de Groot N.N."/>
        </authorList>
    </citation>
    <scope>NUCLEOTIDE SEQUENCE [LARGE SCALE GENOMIC DNA]</scope>
    <source>
        <strain evidence="15 17">DSM 25947</strain>
    </source>
</reference>
<evidence type="ECO:0000256" key="7">
    <source>
        <dbReference type="ARBA" id="ARBA00022917"/>
    </source>
</evidence>
<dbReference type="eggNOG" id="COG0060">
    <property type="taxonomic scope" value="Bacteria"/>
</dbReference>
<feature type="domain" description="Methionyl/Valyl/Leucyl/Isoleucyl-tRNA synthetase anticodon-binding" evidence="13">
    <location>
        <begin position="776"/>
        <end position="927"/>
    </location>
</feature>
<comment type="similarity">
    <text evidence="11">Belongs to the class-I aminoacyl-tRNA synthetase family. IleS type 2 subfamily.</text>
</comment>
<dbReference type="InterPro" id="IPR009008">
    <property type="entry name" value="Val/Leu/Ile-tRNA-synth_edit"/>
</dbReference>
<dbReference type="PRINTS" id="PR00984">
    <property type="entry name" value="TRNASYNTHILE"/>
</dbReference>
<dbReference type="PANTHER" id="PTHR42780">
    <property type="entry name" value="SOLEUCYL-TRNA SYNTHETASE"/>
    <property type="match status" value="1"/>
</dbReference>
<evidence type="ECO:0000256" key="4">
    <source>
        <dbReference type="ARBA" id="ARBA00022741"/>
    </source>
</evidence>
<keyword evidence="2 11" id="KW-0436">Ligase</keyword>
<dbReference type="PANTHER" id="PTHR42780:SF1">
    <property type="entry name" value="ISOLEUCINE--TRNA LIGASE, CYTOPLASMIC"/>
    <property type="match status" value="1"/>
</dbReference>
<comment type="function">
    <text evidence="9 11">Catalyzes the attachment of isoleucine to tRNA(Ile). As IleRS can inadvertently accommodate and process structurally similar amino acids such as valine, to avoid such errors it has two additional distinct tRNA(Ile)-dependent editing activities. One activity is designated as 'pretransfer' editing and involves the hydrolysis of activated Val-AMP. The other activity is designated 'posttransfer' editing and involves deacylation of mischarged Val-tRNA(Ile).</text>
</comment>
<dbReference type="HOGENOM" id="CLU_001493_1_1_10"/>
<evidence type="ECO:0000259" key="13">
    <source>
        <dbReference type="Pfam" id="PF08264"/>
    </source>
</evidence>
<evidence type="ECO:0000256" key="1">
    <source>
        <dbReference type="ARBA" id="ARBA00022490"/>
    </source>
</evidence>
<keyword evidence="3 11" id="KW-0479">Metal-binding</keyword>
<dbReference type="InterPro" id="IPR014729">
    <property type="entry name" value="Rossmann-like_a/b/a_fold"/>
</dbReference>
<evidence type="ECO:0000256" key="9">
    <source>
        <dbReference type="ARBA" id="ARBA00025217"/>
    </source>
</evidence>
<dbReference type="GO" id="GO:0008270">
    <property type="term" value="F:zinc ion binding"/>
    <property type="evidence" value="ECO:0007669"/>
    <property type="project" value="UniProtKB-UniRule"/>
</dbReference>
<keyword evidence="4 11" id="KW-0547">Nucleotide-binding</keyword>
<keyword evidence="8 11" id="KW-0030">Aminoacyl-tRNA synthetase</keyword>
<dbReference type="FunFam" id="3.40.50.620:FF:000205">
    <property type="entry name" value="Isoleucine--tRNA ligase"/>
    <property type="match status" value="1"/>
</dbReference>
<keyword evidence="1 11" id="KW-0963">Cytoplasm</keyword>
<dbReference type="CDD" id="cd07961">
    <property type="entry name" value="Anticodon_Ia_Ile_ABEc"/>
    <property type="match status" value="1"/>
</dbReference>
<evidence type="ECO:0000313" key="14">
    <source>
        <dbReference type="EMBL" id="AHW59637.1"/>
    </source>
</evidence>
<dbReference type="GO" id="GO:0002161">
    <property type="term" value="F:aminoacyl-tRNA deacylase activity"/>
    <property type="evidence" value="ECO:0007669"/>
    <property type="project" value="InterPro"/>
</dbReference>
<feature type="binding site" evidence="11">
    <location>
        <position position="692"/>
    </location>
    <ligand>
        <name>ATP</name>
        <dbReference type="ChEBI" id="CHEBI:30616"/>
    </ligand>
</feature>
<dbReference type="GO" id="GO:0005524">
    <property type="term" value="F:ATP binding"/>
    <property type="evidence" value="ECO:0007669"/>
    <property type="project" value="UniProtKB-UniRule"/>
</dbReference>
<dbReference type="Gene3D" id="3.40.50.620">
    <property type="entry name" value="HUPs"/>
    <property type="match status" value="2"/>
</dbReference>
<dbReference type="Pfam" id="PF08264">
    <property type="entry name" value="Anticodon_1"/>
    <property type="match status" value="1"/>
</dbReference>
<evidence type="ECO:0000313" key="15">
    <source>
        <dbReference type="EMBL" id="SES81384.1"/>
    </source>
</evidence>
<accession>X5DGQ6</accession>
<keyword evidence="5 11" id="KW-0862">Zinc</keyword>
<dbReference type="CDD" id="cd00818">
    <property type="entry name" value="IleRS_core"/>
    <property type="match status" value="1"/>
</dbReference>
<comment type="subunit">
    <text evidence="11">Monomer.</text>
</comment>
<keyword evidence="6 11" id="KW-0067">ATP-binding</keyword>
<comment type="domain">
    <text evidence="11">IleRS has two distinct active sites: one for aminoacylation and one for editing. The misactivated valine is translocated from the active site to the editing site, which sterically excludes the correctly activated isoleucine. The single editing site contains two valyl binding pockets, one specific for each substrate (Val-AMP or Val-tRNA(Ile)).</text>
</comment>
<dbReference type="Pfam" id="PF19302">
    <property type="entry name" value="DUF5915"/>
    <property type="match status" value="1"/>
</dbReference>
<dbReference type="AlphaFoldDB" id="X5DGQ6"/>
<dbReference type="KEGG" id="dori:FH5T_08670"/>
<dbReference type="InterPro" id="IPR013155">
    <property type="entry name" value="M/V/L/I-tRNA-synth_anticd-bd"/>
</dbReference>
<dbReference type="InterPro" id="IPR023586">
    <property type="entry name" value="Ile-tRNA-ligase_type2"/>
</dbReference>
<dbReference type="GO" id="GO:0004822">
    <property type="term" value="F:isoleucine-tRNA ligase activity"/>
    <property type="evidence" value="ECO:0007669"/>
    <property type="project" value="UniProtKB-UniRule"/>
</dbReference>
<dbReference type="SUPFAM" id="SSF47323">
    <property type="entry name" value="Anticodon-binding domain of a subclass of class I aminoacyl-tRNA synthetases"/>
    <property type="match status" value="2"/>
</dbReference>
<dbReference type="EC" id="6.1.1.5" evidence="11"/>
<dbReference type="EMBL" id="FOHT01000002">
    <property type="protein sequence ID" value="SES81384.1"/>
    <property type="molecule type" value="Genomic_DNA"/>
</dbReference>
<dbReference type="SUPFAM" id="SSF50677">
    <property type="entry name" value="ValRS/IleRS/LeuRS editing domain"/>
    <property type="match status" value="1"/>
</dbReference>
<feature type="short sequence motif" description="'KMSKS' region" evidence="11">
    <location>
        <begin position="689"/>
        <end position="693"/>
    </location>
</feature>
<evidence type="ECO:0000256" key="3">
    <source>
        <dbReference type="ARBA" id="ARBA00022723"/>
    </source>
</evidence>
<evidence type="ECO:0000256" key="2">
    <source>
        <dbReference type="ARBA" id="ARBA00022598"/>
    </source>
</evidence>
<dbReference type="STRING" id="1168034.FH5T_08670"/>
<gene>
    <name evidence="11" type="primary">ileS</name>
    <name evidence="14" type="ORF">FH5T_08670</name>
    <name evidence="15" type="ORF">SAMN05444285_102155</name>
</gene>
<sequence length="1145" mass="131251">MSNKFQEYKQLDLAQINKDVLARWENDDTFHKSITTREGHETFVFYEGPPSANGMPGIHHVMARAIKDIFCRYKTMKGFRVHRKAGWDTHGLPVELSVEKALNITKDDIGKKITVEEYSDACRKEVMKYTREWEELTRKMGYWVNMDDPYVTYDNQYIESVWWLLKQIYNKGLLYKGYTIQPYSPAAGTGLSSHELNQPGCYRDVKDTTAIAQFKATRNERSEFLFEGVETDLYFLAWTTTPWTLPSNTALCVGPNINYVKVRSFNPYTGDPVTLILAKDLFPVYFNSKNAELALEDYKPGDKNIPYQVMAEYTGEQLKGVQYEQLIDWVKPEGKAFEVITGDFVTIEDGTGIVHIAPTFGADDDRVAKQHGIAPLVVLDTEGKRQALVDKKGRFYPTIDLDPEFVEKYVNTETYHEFAGRSVKNEYDDKLEEDASTVDIDISVMLKQQNRAFKIEKHVHSYPHCWRTDKPVLYYPLDSWFIKSTAVKDKMVELNNTINWKPKSTGTGRFGNWLENLVDWNLSRSRFWGTPLPIWRTEDGSEEICIGSMEELMAEIDKAVAAGFMTENPFAEFKVGDYNKANYEKIDLHKSHVDNIILVSPSGQKMEREADLIDVWFDSGAMPFAQRHYPFEWKENFKDVFPADFIAEGVDQTRGWFFTLHAIATMIDESVAFKNIISNGLVLDKNGVKMSKRLGNAVDPFETIDKYGSDPLRWYMITNAQPWDNLKFDIEGVEEVKRKFFGTLYNTYNFFALYANVDGFNYAEEEIPMEQRPEIDRWIISLLNSLIKEVGESYENYEPTRAGRAISEFVSENLSNWFVRLSRKRYWGGEYSTDKISAYQTLYTCLEVVAKLMSPIAPFYADLLYNDLNKATGKAEDQSVHLVDFPAYTEALIDKDLEEKMAIAQKASSMILALRRKEKLKVRQPLAKIMVPVLNPHFKEQFEAVSNIILAEVNVKEVEFLTDTAGVIKKKIKPNFKALGPKYGKMMKQIAGAVNQLDQNAISAFESTGEFELTVGDEKVMLSLDDVEIQTEDIPGWTVATEGQMTIALDINLSEELKQEGIAREFINKIQNLRKENGFEVTDRIKLRIAKHEAYNVAVENHKEYICAQTLADELELADSVDSARSKEVEIDKEVQAQIVIEKLG</sequence>
<evidence type="ECO:0000259" key="12">
    <source>
        <dbReference type="Pfam" id="PF00133"/>
    </source>
</evidence>
<dbReference type="Gene3D" id="3.30.720.200">
    <property type="match status" value="1"/>
</dbReference>
<dbReference type="HAMAP" id="MF_02003">
    <property type="entry name" value="Ile_tRNA_synth_type2"/>
    <property type="match status" value="1"/>
</dbReference>